<dbReference type="InterPro" id="IPR025422">
    <property type="entry name" value="TGA_domain"/>
</dbReference>
<dbReference type="Proteomes" id="UP001293254">
    <property type="component" value="Unassembled WGS sequence"/>
</dbReference>
<reference evidence="2" key="1">
    <citation type="submission" date="2020-06" db="EMBL/GenBank/DDBJ databases">
        <authorList>
            <person name="Li T."/>
            <person name="Hu X."/>
            <person name="Zhang T."/>
            <person name="Song X."/>
            <person name="Zhang H."/>
            <person name="Dai N."/>
            <person name="Sheng W."/>
            <person name="Hou X."/>
            <person name="Wei L."/>
        </authorList>
    </citation>
    <scope>NUCLEOTIDE SEQUENCE</scope>
    <source>
        <strain evidence="2">3651</strain>
        <tissue evidence="2">Leaf</tissue>
    </source>
</reference>
<reference evidence="2" key="2">
    <citation type="journal article" date="2024" name="Plant">
        <title>Genomic evolution and insights into agronomic trait innovations of Sesamum species.</title>
        <authorList>
            <person name="Miao H."/>
            <person name="Wang L."/>
            <person name="Qu L."/>
            <person name="Liu H."/>
            <person name="Sun Y."/>
            <person name="Le M."/>
            <person name="Wang Q."/>
            <person name="Wei S."/>
            <person name="Zheng Y."/>
            <person name="Lin W."/>
            <person name="Duan Y."/>
            <person name="Cao H."/>
            <person name="Xiong S."/>
            <person name="Wang X."/>
            <person name="Wei L."/>
            <person name="Li C."/>
            <person name="Ma Q."/>
            <person name="Ju M."/>
            <person name="Zhao R."/>
            <person name="Li G."/>
            <person name="Mu C."/>
            <person name="Tian Q."/>
            <person name="Mei H."/>
            <person name="Zhang T."/>
            <person name="Gao T."/>
            <person name="Zhang H."/>
        </authorList>
    </citation>
    <scope>NUCLEOTIDE SEQUENCE</scope>
    <source>
        <strain evidence="2">3651</strain>
    </source>
</reference>
<dbReference type="Pfam" id="PF14144">
    <property type="entry name" value="DOG1"/>
    <property type="match status" value="1"/>
</dbReference>
<organism evidence="2 3">
    <name type="scientific">Sesamum alatum</name>
    <dbReference type="NCBI Taxonomy" id="300844"/>
    <lineage>
        <taxon>Eukaryota</taxon>
        <taxon>Viridiplantae</taxon>
        <taxon>Streptophyta</taxon>
        <taxon>Embryophyta</taxon>
        <taxon>Tracheophyta</taxon>
        <taxon>Spermatophyta</taxon>
        <taxon>Magnoliopsida</taxon>
        <taxon>eudicotyledons</taxon>
        <taxon>Gunneridae</taxon>
        <taxon>Pentapetalae</taxon>
        <taxon>asterids</taxon>
        <taxon>lamiids</taxon>
        <taxon>Lamiales</taxon>
        <taxon>Pedaliaceae</taxon>
        <taxon>Sesamum</taxon>
    </lineage>
</organism>
<proteinExistence type="predicted"/>
<protein>
    <submittedName>
        <fullName evidence="2">Protein DOG1-like 1</fullName>
    </submittedName>
</protein>
<gene>
    <name evidence="2" type="ORF">Salat_0341100</name>
</gene>
<dbReference type="PANTHER" id="PTHR46354:SF28">
    <property type="entry name" value="TRANSCRIPTION FACTOR TGA2-LIKE"/>
    <property type="match status" value="1"/>
</dbReference>
<dbReference type="EMBL" id="JACGWO010000001">
    <property type="protein sequence ID" value="KAK4440062.1"/>
    <property type="molecule type" value="Genomic_DNA"/>
</dbReference>
<dbReference type="PANTHER" id="PTHR46354">
    <property type="entry name" value="DOG1 DOMAIN-CONTAINING PROTEIN"/>
    <property type="match status" value="1"/>
</dbReference>
<sequence length="249" mass="27726">MEDGSEDSQRCFDQWMSLQEQDLSELLQSLNLNDADGDDHTADMCELVDKNIRHFQEYVSQRASLARKDSSLFFSPTWCTSLEGSMLWAGGCRPSIYVRLIYVLSGKEVASHLEEYLHGGRNAGLGGLSASQINSINNLQLKTIKQEDKLSTDLASIQEEMADQPIAIIAKELTTCNDASTEVDEALDALATSLTSLLGEADNLRLNTLKELTSILTPVQSVDFIAMAKKLHLCVHAWGRRRDREHGRH</sequence>
<comment type="caution">
    <text evidence="2">The sequence shown here is derived from an EMBL/GenBank/DDBJ whole genome shotgun (WGS) entry which is preliminary data.</text>
</comment>
<dbReference type="GO" id="GO:0006351">
    <property type="term" value="P:DNA-templated transcription"/>
    <property type="evidence" value="ECO:0007669"/>
    <property type="project" value="InterPro"/>
</dbReference>
<name>A0AAE1Z1G3_9LAMI</name>
<evidence type="ECO:0000313" key="2">
    <source>
        <dbReference type="EMBL" id="KAK4440062.1"/>
    </source>
</evidence>
<evidence type="ECO:0000313" key="3">
    <source>
        <dbReference type="Proteomes" id="UP001293254"/>
    </source>
</evidence>
<dbReference type="GO" id="GO:0043565">
    <property type="term" value="F:sequence-specific DNA binding"/>
    <property type="evidence" value="ECO:0007669"/>
    <property type="project" value="InterPro"/>
</dbReference>
<dbReference type="PROSITE" id="PS51806">
    <property type="entry name" value="DOG1"/>
    <property type="match status" value="1"/>
</dbReference>
<dbReference type="InterPro" id="IPR051886">
    <property type="entry name" value="Seed_Dev/Stress_Resp_Reg"/>
</dbReference>
<dbReference type="AlphaFoldDB" id="A0AAE1Z1G3"/>
<keyword evidence="3" id="KW-1185">Reference proteome</keyword>
<accession>A0AAE1Z1G3</accession>
<evidence type="ECO:0000259" key="1">
    <source>
        <dbReference type="PROSITE" id="PS51806"/>
    </source>
</evidence>
<feature type="domain" description="DOG1" evidence="1">
    <location>
        <begin position="5"/>
        <end position="245"/>
    </location>
</feature>